<accession>A0ABW5AZB7</accession>
<proteinExistence type="predicted"/>
<name>A0ABW5AZB7_9FLAO</name>
<protein>
    <submittedName>
        <fullName evidence="1">Uncharacterized protein</fullName>
    </submittedName>
</protein>
<reference evidence="2" key="1">
    <citation type="journal article" date="2019" name="Int. J. Syst. Evol. Microbiol.">
        <title>The Global Catalogue of Microorganisms (GCM) 10K type strain sequencing project: providing services to taxonomists for standard genome sequencing and annotation.</title>
        <authorList>
            <consortium name="The Broad Institute Genomics Platform"/>
            <consortium name="The Broad Institute Genome Sequencing Center for Infectious Disease"/>
            <person name="Wu L."/>
            <person name="Ma J."/>
        </authorList>
    </citation>
    <scope>NUCLEOTIDE SEQUENCE [LARGE SCALE GENOMIC DNA]</scope>
    <source>
        <strain evidence="2">DT92</strain>
    </source>
</reference>
<keyword evidence="2" id="KW-1185">Reference proteome</keyword>
<gene>
    <name evidence="1" type="ORF">ACFSJT_13940</name>
</gene>
<dbReference type="EMBL" id="JBHUHY010000015">
    <property type="protein sequence ID" value="MFD2187900.1"/>
    <property type="molecule type" value="Genomic_DNA"/>
</dbReference>
<dbReference type="RefSeq" id="WP_378320903.1">
    <property type="nucleotide sequence ID" value="NZ_JBHUHY010000015.1"/>
</dbReference>
<sequence length="830" mass="94494">MTDPITIPKEIPQDTALSYDFLRKEGIELIQKMAGNTWTDHNIHDPGITILEQLCYAITDLAYRMDYDIKDVVGSDDSSSYKDLYSAATILTVNPVTLLDLRKIVIDVEGVKNAWVEKVSQNNSINTGNNGQDTVSPKGLYRVFIERDELVHITGSNILAEVKSRLQSCRGVCEDFEEIRMLDAQPIRLQGTIEITHTVDNMNQMVANILHRVNTHFSPRIYFYTLQQFLAQGKRTDEIFDGPRLRHGFIDDEELLQHSRKKEIQTSDIIREIMDETGILAIDELSVATGANTIKSWLLPLDLSKTPSLDIDGTLQQLTFISQGLTVNIDKALVKALYNQKRTEGLRSIVPLEKRDISIPETSDRNIENYYSIQNQFPANYGIGNMGLPDSVSETRKAQGKQLTSYLVFFEQLLANYFSQTANFKKLMSFDGQDTKTYFNQSLLDTIPGLEDVLVSKENYEKYLQEINVDTTASLQRKNKFLNHLLARFSEQFTGYGMLLQNDVTDTENDDAYAISKKLILDKAKFLQEYPSISAARGNAYNYTQSFWDTANISGLEKRIALKLGIKDYTRRNLGEADKEGFHMIEHILLRPRTAYPFPLEGNYSKNAISSFEAIENTENTQCISNGHDLKKGEQIRIQGTEKYDGEHAILSVSEDGFEIAIPFDESVAGATWQRVFDIRYYVRTSSVYDFTEVANEAGHTFCKADVKKLQVGDQVEITGAQPYDGIHEVVAVHEDGFEIPVPFVTQEPETIGTGRWMQVTAPTDPYSFQLTFVLPAWLQRYQDASFKKFVEHTIQEETPVHLRPSIKWLQKEEMQHFDQAFHTFLSQIN</sequence>
<dbReference type="Proteomes" id="UP001597344">
    <property type="component" value="Unassembled WGS sequence"/>
</dbReference>
<organism evidence="1 2">
    <name type="scientific">Aquimarina celericrescens</name>
    <dbReference type="NCBI Taxonomy" id="1964542"/>
    <lineage>
        <taxon>Bacteria</taxon>
        <taxon>Pseudomonadati</taxon>
        <taxon>Bacteroidota</taxon>
        <taxon>Flavobacteriia</taxon>
        <taxon>Flavobacteriales</taxon>
        <taxon>Flavobacteriaceae</taxon>
        <taxon>Aquimarina</taxon>
    </lineage>
</organism>
<comment type="caution">
    <text evidence="1">The sequence shown here is derived from an EMBL/GenBank/DDBJ whole genome shotgun (WGS) entry which is preliminary data.</text>
</comment>
<evidence type="ECO:0000313" key="2">
    <source>
        <dbReference type="Proteomes" id="UP001597344"/>
    </source>
</evidence>
<evidence type="ECO:0000313" key="1">
    <source>
        <dbReference type="EMBL" id="MFD2187900.1"/>
    </source>
</evidence>